<dbReference type="Proteomes" id="UP000664132">
    <property type="component" value="Unassembled WGS sequence"/>
</dbReference>
<feature type="compositionally biased region" description="Low complexity" evidence="1">
    <location>
        <begin position="342"/>
        <end position="355"/>
    </location>
</feature>
<feature type="compositionally biased region" description="Basic and acidic residues" evidence="1">
    <location>
        <begin position="251"/>
        <end position="265"/>
    </location>
</feature>
<evidence type="ECO:0000256" key="1">
    <source>
        <dbReference type="SAM" id="MobiDB-lite"/>
    </source>
</evidence>
<evidence type="ECO:0000313" key="2">
    <source>
        <dbReference type="EMBL" id="KAG4413639.1"/>
    </source>
</evidence>
<feature type="region of interest" description="Disordered" evidence="1">
    <location>
        <begin position="311"/>
        <end position="361"/>
    </location>
</feature>
<proteinExistence type="predicted"/>
<reference evidence="2" key="1">
    <citation type="submission" date="2021-02" db="EMBL/GenBank/DDBJ databases">
        <title>Genome sequence Cadophora malorum strain M34.</title>
        <authorList>
            <person name="Stefanovic E."/>
            <person name="Vu D."/>
            <person name="Scully C."/>
            <person name="Dijksterhuis J."/>
            <person name="Roader J."/>
            <person name="Houbraken J."/>
        </authorList>
    </citation>
    <scope>NUCLEOTIDE SEQUENCE</scope>
    <source>
        <strain evidence="2">M34</strain>
    </source>
</reference>
<dbReference type="AlphaFoldDB" id="A0A8H7W7F0"/>
<gene>
    <name evidence="2" type="ORF">IFR04_013217</name>
</gene>
<protein>
    <submittedName>
        <fullName evidence="2">Uncharacterized protein</fullName>
    </submittedName>
</protein>
<feature type="compositionally biased region" description="Low complexity" evidence="1">
    <location>
        <begin position="272"/>
        <end position="285"/>
    </location>
</feature>
<accession>A0A8H7W7F0</accession>
<sequence length="816" mass="89519">MSSNNPAIGALILVPIVIAASAAFIAIKASEFCKRAGRSIKNFWNNNYPWSSTNQASRKRKIRRSNLRSSQLYADSWIDLESIDSREGYSRFINQEPSRRGKSFSEEDMASIKINPSGVELRESEIAKPQPLRIIKRSQTVANCSSPRKAIGRGRGSSSGSYESKGSPPQGVDRPLTVRKKRHGRGSVIALSLEEPDRDAGSGSALSDIIRKHSDMSEMDDDPDVTPKARPSTRTASAGAFLKSELYQRSQDIDSTRFSVRDNRHPIFTPQSSSRRSPSPNNASPPKIPDRRPSKSKNFFLRAIGGRLSDESKAIRRKDSGASRGTLIRRLSRSKNSSSAESYTDSITSTDSSNTFEPGSLDITDVSIDSRLSSYEGNPPSSTISDVLPPDVFVLWPQIVITPEISSVDTGCCFLWVAIEVTGILQKADGYEARYDGPRLPSSHVSDLAAYGRLHSMRIDLHPGQGCLVSEIIGDLHKSKTIRAGETQLILAKIRFNKLIAPSHLRESSSDGLIAQLENDLGDTITPYLTVRLTYKHSGFPNIKKYAVVSDGMSMHITRLQTEATGVIKRHNPLSAWSSRTSQTNDSPLEVNPILNLVETYLPSEQAREVIRKLAGERTLIPLAKRFEHACRSSEETVKPVPSNLAARLGSALSSPLVQVASVRGVISPSHKTGSPNPFARFGSTRSTQVGSMEEMDPARRIWTEMRRHSRGGNRSRHPRGSISADHYYSIDDSPNNRISSINTTVSAFSAGRSGELCGVKEERGRIKDMALKNKRSVGQETLKSIVPSVGRQKGGALSSLGLGVGKSWGWNANWW</sequence>
<organism evidence="2 3">
    <name type="scientific">Cadophora malorum</name>
    <dbReference type="NCBI Taxonomy" id="108018"/>
    <lineage>
        <taxon>Eukaryota</taxon>
        <taxon>Fungi</taxon>
        <taxon>Dikarya</taxon>
        <taxon>Ascomycota</taxon>
        <taxon>Pezizomycotina</taxon>
        <taxon>Leotiomycetes</taxon>
        <taxon>Helotiales</taxon>
        <taxon>Ploettnerulaceae</taxon>
        <taxon>Cadophora</taxon>
    </lineage>
</organism>
<keyword evidence="3" id="KW-1185">Reference proteome</keyword>
<feature type="region of interest" description="Disordered" evidence="1">
    <location>
        <begin position="138"/>
        <end position="296"/>
    </location>
</feature>
<feature type="region of interest" description="Disordered" evidence="1">
    <location>
        <begin position="669"/>
        <end position="695"/>
    </location>
</feature>
<dbReference type="EMBL" id="JAFJYH010000303">
    <property type="protein sequence ID" value="KAG4413639.1"/>
    <property type="molecule type" value="Genomic_DNA"/>
</dbReference>
<name>A0A8H7W7F0_9HELO</name>
<feature type="compositionally biased region" description="Low complexity" evidence="1">
    <location>
        <begin position="156"/>
        <end position="167"/>
    </location>
</feature>
<comment type="caution">
    <text evidence="2">The sequence shown here is derived from an EMBL/GenBank/DDBJ whole genome shotgun (WGS) entry which is preliminary data.</text>
</comment>
<feature type="compositionally biased region" description="Basic and acidic residues" evidence="1">
    <location>
        <begin position="311"/>
        <end position="321"/>
    </location>
</feature>
<evidence type="ECO:0000313" key="3">
    <source>
        <dbReference type="Proteomes" id="UP000664132"/>
    </source>
</evidence>
<dbReference type="OrthoDB" id="5213862at2759"/>